<keyword evidence="2" id="KW-1185">Reference proteome</keyword>
<accession>N1PLV1</accession>
<reference evidence="2" key="1">
    <citation type="journal article" date="2012" name="PLoS Genet.">
        <title>The genomes of the fungal plant pathogens Cladosporium fulvum and Dothistroma septosporum reveal adaptation to different hosts and lifestyles but also signatures of common ancestry.</title>
        <authorList>
            <person name="de Wit P.J.G.M."/>
            <person name="van der Burgt A."/>
            <person name="Oekmen B."/>
            <person name="Stergiopoulos I."/>
            <person name="Abd-Elsalam K.A."/>
            <person name="Aerts A.L."/>
            <person name="Bahkali A.H."/>
            <person name="Beenen H.G."/>
            <person name="Chettri P."/>
            <person name="Cox M.P."/>
            <person name="Datema E."/>
            <person name="de Vries R.P."/>
            <person name="Dhillon B."/>
            <person name="Ganley A.R."/>
            <person name="Griffiths S.A."/>
            <person name="Guo Y."/>
            <person name="Hamelin R.C."/>
            <person name="Henrissat B."/>
            <person name="Kabir M.S."/>
            <person name="Jashni M.K."/>
            <person name="Kema G."/>
            <person name="Klaubauf S."/>
            <person name="Lapidus A."/>
            <person name="Levasseur A."/>
            <person name="Lindquist E."/>
            <person name="Mehrabi R."/>
            <person name="Ohm R.A."/>
            <person name="Owen T.J."/>
            <person name="Salamov A."/>
            <person name="Schwelm A."/>
            <person name="Schijlen E."/>
            <person name="Sun H."/>
            <person name="van den Burg H.A."/>
            <person name="van Ham R.C.H.J."/>
            <person name="Zhang S."/>
            <person name="Goodwin S.B."/>
            <person name="Grigoriev I.V."/>
            <person name="Collemare J."/>
            <person name="Bradshaw R.E."/>
        </authorList>
    </citation>
    <scope>NUCLEOTIDE SEQUENCE [LARGE SCALE GENOMIC DNA]</scope>
    <source>
        <strain evidence="2">NZE10 / CBS 128990</strain>
    </source>
</reference>
<proteinExistence type="predicted"/>
<evidence type="ECO:0000313" key="1">
    <source>
        <dbReference type="EMBL" id="EME44326.1"/>
    </source>
</evidence>
<dbReference type="Proteomes" id="UP000016933">
    <property type="component" value="Unassembled WGS sequence"/>
</dbReference>
<evidence type="ECO:0000313" key="2">
    <source>
        <dbReference type="Proteomes" id="UP000016933"/>
    </source>
</evidence>
<dbReference type="EMBL" id="KB446539">
    <property type="protein sequence ID" value="EME44326.1"/>
    <property type="molecule type" value="Genomic_DNA"/>
</dbReference>
<dbReference type="AlphaFoldDB" id="N1PLV1"/>
<protein>
    <submittedName>
        <fullName evidence="1">Uncharacterized protein</fullName>
    </submittedName>
</protein>
<name>N1PLV1_DOTSN</name>
<gene>
    <name evidence="1" type="ORF">DOTSEDRAFT_44582</name>
</gene>
<sequence length="85" mass="9417">MQGDYPEEIDHQMFGKTSPDYNVEEVSRLVNITSTMVAAVSTHACAQDSEWSTSSESCYANVFRIGCRTNLTVALCSGSSQNRRF</sequence>
<reference evidence="1 2" key="2">
    <citation type="journal article" date="2012" name="PLoS Pathog.">
        <title>Diverse lifestyles and strategies of plant pathogenesis encoded in the genomes of eighteen Dothideomycetes fungi.</title>
        <authorList>
            <person name="Ohm R.A."/>
            <person name="Feau N."/>
            <person name="Henrissat B."/>
            <person name="Schoch C.L."/>
            <person name="Horwitz B.A."/>
            <person name="Barry K.W."/>
            <person name="Condon B.J."/>
            <person name="Copeland A.C."/>
            <person name="Dhillon B."/>
            <person name="Glaser F."/>
            <person name="Hesse C.N."/>
            <person name="Kosti I."/>
            <person name="LaButti K."/>
            <person name="Lindquist E.A."/>
            <person name="Lucas S."/>
            <person name="Salamov A.A."/>
            <person name="Bradshaw R.E."/>
            <person name="Ciuffetti L."/>
            <person name="Hamelin R.C."/>
            <person name="Kema G.H.J."/>
            <person name="Lawrence C."/>
            <person name="Scott J.A."/>
            <person name="Spatafora J.W."/>
            <person name="Turgeon B.G."/>
            <person name="de Wit P.J.G.M."/>
            <person name="Zhong S."/>
            <person name="Goodwin S.B."/>
            <person name="Grigoriev I.V."/>
        </authorList>
    </citation>
    <scope>NUCLEOTIDE SEQUENCE [LARGE SCALE GENOMIC DNA]</scope>
    <source>
        <strain evidence="2">NZE10 / CBS 128990</strain>
    </source>
</reference>
<organism evidence="1 2">
    <name type="scientific">Dothistroma septosporum (strain NZE10 / CBS 128990)</name>
    <name type="common">Red band needle blight fungus</name>
    <name type="synonym">Mycosphaerella pini</name>
    <dbReference type="NCBI Taxonomy" id="675120"/>
    <lineage>
        <taxon>Eukaryota</taxon>
        <taxon>Fungi</taxon>
        <taxon>Dikarya</taxon>
        <taxon>Ascomycota</taxon>
        <taxon>Pezizomycotina</taxon>
        <taxon>Dothideomycetes</taxon>
        <taxon>Dothideomycetidae</taxon>
        <taxon>Mycosphaerellales</taxon>
        <taxon>Mycosphaerellaceae</taxon>
        <taxon>Dothistroma</taxon>
    </lineage>
</organism>
<dbReference type="HOGENOM" id="CLU_2512610_0_0_1"/>